<name>A0ABD3GLR7_9MARC</name>
<proteinExistence type="predicted"/>
<dbReference type="AlphaFoldDB" id="A0ABD3GLR7"/>
<protein>
    <submittedName>
        <fullName evidence="1">Uncharacterized protein</fullName>
    </submittedName>
</protein>
<reference evidence="1 2" key="1">
    <citation type="submission" date="2024-09" db="EMBL/GenBank/DDBJ databases">
        <title>Chromosome-scale assembly of Riccia sorocarpa.</title>
        <authorList>
            <person name="Paukszto L."/>
        </authorList>
    </citation>
    <scope>NUCLEOTIDE SEQUENCE [LARGE SCALE GENOMIC DNA]</scope>
    <source>
        <strain evidence="1">LP-2024</strain>
        <tissue evidence="1">Aerial parts of the thallus</tissue>
    </source>
</reference>
<dbReference type="EMBL" id="JBJQOH010000007">
    <property type="protein sequence ID" value="KAL3680163.1"/>
    <property type="molecule type" value="Genomic_DNA"/>
</dbReference>
<comment type="caution">
    <text evidence="1">The sequence shown here is derived from an EMBL/GenBank/DDBJ whole genome shotgun (WGS) entry which is preliminary data.</text>
</comment>
<keyword evidence="2" id="KW-1185">Reference proteome</keyword>
<evidence type="ECO:0000313" key="1">
    <source>
        <dbReference type="EMBL" id="KAL3680163.1"/>
    </source>
</evidence>
<gene>
    <name evidence="1" type="ORF">R1sor_023119</name>
</gene>
<accession>A0ABD3GLR7</accession>
<organism evidence="1 2">
    <name type="scientific">Riccia sorocarpa</name>
    <dbReference type="NCBI Taxonomy" id="122646"/>
    <lineage>
        <taxon>Eukaryota</taxon>
        <taxon>Viridiplantae</taxon>
        <taxon>Streptophyta</taxon>
        <taxon>Embryophyta</taxon>
        <taxon>Marchantiophyta</taxon>
        <taxon>Marchantiopsida</taxon>
        <taxon>Marchantiidae</taxon>
        <taxon>Marchantiales</taxon>
        <taxon>Ricciaceae</taxon>
        <taxon>Riccia</taxon>
    </lineage>
</organism>
<sequence>MNLSICSTNLLLNSYRNPLSLFFYLNVSQNVNGGGIKCKRRVEVRKRGRLNVLGRKESSRLILTLYTDKNAGIEEENWDAGITWAMLAAELAVMPSLEDNVQNDGGDIHIIDLNVSKAASKLGRFCKTAAILQTMESTPSRDRMVACIEDLIVRRRGIPVRQAQALSWYEFLVVFKKEDDKE</sequence>
<dbReference type="Proteomes" id="UP001633002">
    <property type="component" value="Unassembled WGS sequence"/>
</dbReference>
<evidence type="ECO:0000313" key="2">
    <source>
        <dbReference type="Proteomes" id="UP001633002"/>
    </source>
</evidence>